<accession>A0A165DR69</accession>
<dbReference type="FunCoup" id="A0A165DR69">
    <property type="interactions" value="246"/>
</dbReference>
<dbReference type="GO" id="GO:0005524">
    <property type="term" value="F:ATP binding"/>
    <property type="evidence" value="ECO:0007669"/>
    <property type="project" value="UniProtKB-KW"/>
</dbReference>
<dbReference type="EMBL" id="KV424039">
    <property type="protein sequence ID" value="KZT53361.1"/>
    <property type="molecule type" value="Genomic_DNA"/>
</dbReference>
<evidence type="ECO:0000256" key="3">
    <source>
        <dbReference type="ARBA" id="ARBA00019824"/>
    </source>
</evidence>
<gene>
    <name evidence="11" type="ORF">CALCODRAFT_440225</name>
</gene>
<evidence type="ECO:0000259" key="9">
    <source>
        <dbReference type="Pfam" id="PF16575"/>
    </source>
</evidence>
<keyword evidence="6" id="KW-0418">Kinase</keyword>
<dbReference type="Gene3D" id="3.40.50.300">
    <property type="entry name" value="P-loop containing nucleotide triphosphate hydrolases"/>
    <property type="match status" value="1"/>
</dbReference>
<dbReference type="PANTHER" id="PTHR12755:SF3">
    <property type="entry name" value="POLYNUCLEOTIDE 5'-HYDROXYL-KINASE NOL9"/>
    <property type="match status" value="1"/>
</dbReference>
<dbReference type="OrthoDB" id="2405412at2759"/>
<evidence type="ECO:0000256" key="8">
    <source>
        <dbReference type="ARBA" id="ARBA00071212"/>
    </source>
</evidence>
<dbReference type="SUPFAM" id="SSF52540">
    <property type="entry name" value="P-loop containing nucleoside triphosphate hydrolases"/>
    <property type="match status" value="1"/>
</dbReference>
<dbReference type="Pfam" id="PF24419">
    <property type="entry name" value="Cupin_NOL9"/>
    <property type="match status" value="1"/>
</dbReference>
<evidence type="ECO:0000313" key="12">
    <source>
        <dbReference type="Proteomes" id="UP000076842"/>
    </source>
</evidence>
<evidence type="ECO:0000256" key="6">
    <source>
        <dbReference type="ARBA" id="ARBA00022777"/>
    </source>
</evidence>
<dbReference type="InParanoid" id="A0A165DR69"/>
<feature type="domain" description="Clp1 P-loop" evidence="9">
    <location>
        <begin position="194"/>
        <end position="404"/>
    </location>
</feature>
<evidence type="ECO:0000259" key="10">
    <source>
        <dbReference type="Pfam" id="PF24419"/>
    </source>
</evidence>
<dbReference type="InterPro" id="IPR027417">
    <property type="entry name" value="P-loop_NTPase"/>
</dbReference>
<evidence type="ECO:0000256" key="2">
    <source>
        <dbReference type="ARBA" id="ARBA00018706"/>
    </source>
</evidence>
<evidence type="ECO:0000256" key="5">
    <source>
        <dbReference type="ARBA" id="ARBA00022741"/>
    </source>
</evidence>
<protein>
    <recommendedName>
        <fullName evidence="3">Polynucleotide 5'-hydroxyl-kinase GRC3</fullName>
    </recommendedName>
    <alternativeName>
        <fullName evidence="8">Polynucleotide 5'-hydroxyl-kinase NOL9</fullName>
    </alternativeName>
    <alternativeName>
        <fullName evidence="2">Polynucleotide 5'-hydroxyl-kinase grc3</fullName>
    </alternativeName>
</protein>
<dbReference type="Pfam" id="PF16575">
    <property type="entry name" value="CLP1_P"/>
    <property type="match status" value="1"/>
</dbReference>
<evidence type="ECO:0000256" key="4">
    <source>
        <dbReference type="ARBA" id="ARBA00022679"/>
    </source>
</evidence>
<feature type="domain" description="NOL9 N-terminal" evidence="10">
    <location>
        <begin position="25"/>
        <end position="100"/>
    </location>
</feature>
<proteinExistence type="inferred from homology"/>
<dbReference type="InterPro" id="IPR045116">
    <property type="entry name" value="Clp1/Grc3"/>
</dbReference>
<evidence type="ECO:0000256" key="7">
    <source>
        <dbReference type="ARBA" id="ARBA00022840"/>
    </source>
</evidence>
<keyword evidence="7" id="KW-0067">ATP-binding</keyword>
<evidence type="ECO:0000313" key="11">
    <source>
        <dbReference type="EMBL" id="KZT53361.1"/>
    </source>
</evidence>
<dbReference type="AlphaFoldDB" id="A0A165DR69"/>
<dbReference type="InterPro" id="IPR057573">
    <property type="entry name" value="NOL9_N"/>
</dbReference>
<reference evidence="11 12" key="1">
    <citation type="journal article" date="2016" name="Mol. Biol. Evol.">
        <title>Comparative Genomics of Early-Diverging Mushroom-Forming Fungi Provides Insights into the Origins of Lignocellulose Decay Capabilities.</title>
        <authorList>
            <person name="Nagy L.G."/>
            <person name="Riley R."/>
            <person name="Tritt A."/>
            <person name="Adam C."/>
            <person name="Daum C."/>
            <person name="Floudas D."/>
            <person name="Sun H."/>
            <person name="Yadav J.S."/>
            <person name="Pangilinan J."/>
            <person name="Larsson K.H."/>
            <person name="Matsuura K."/>
            <person name="Barry K."/>
            <person name="Labutti K."/>
            <person name="Kuo R."/>
            <person name="Ohm R.A."/>
            <person name="Bhattacharya S.S."/>
            <person name="Shirouzu T."/>
            <person name="Yoshinaga Y."/>
            <person name="Martin F.M."/>
            <person name="Grigoriev I.V."/>
            <person name="Hibbett D.S."/>
        </authorList>
    </citation>
    <scope>NUCLEOTIDE SEQUENCE [LARGE SCALE GENOMIC DNA]</scope>
    <source>
        <strain evidence="11 12">HHB12733</strain>
    </source>
</reference>
<dbReference type="InterPro" id="IPR032319">
    <property type="entry name" value="CLP1_P"/>
</dbReference>
<dbReference type="PANTHER" id="PTHR12755">
    <property type="entry name" value="CLEAVAGE/POLYADENYLATION FACTOR IA SUBUNIT CLP1P"/>
    <property type="match status" value="1"/>
</dbReference>
<evidence type="ECO:0000256" key="1">
    <source>
        <dbReference type="ARBA" id="ARBA00011003"/>
    </source>
</evidence>
<name>A0A165DR69_9BASI</name>
<keyword evidence="5" id="KW-0547">Nucleotide-binding</keyword>
<keyword evidence="12" id="KW-1185">Reference proteome</keyword>
<keyword evidence="4" id="KW-0808">Transferase</keyword>
<dbReference type="GO" id="GO:0051731">
    <property type="term" value="F:polynucleotide 5'-hydroxyl-kinase activity"/>
    <property type="evidence" value="ECO:0007669"/>
    <property type="project" value="InterPro"/>
</dbReference>
<dbReference type="STRING" id="1353952.A0A165DR69"/>
<organism evidence="11 12">
    <name type="scientific">Calocera cornea HHB12733</name>
    <dbReference type="NCBI Taxonomy" id="1353952"/>
    <lineage>
        <taxon>Eukaryota</taxon>
        <taxon>Fungi</taxon>
        <taxon>Dikarya</taxon>
        <taxon>Basidiomycota</taxon>
        <taxon>Agaricomycotina</taxon>
        <taxon>Dacrymycetes</taxon>
        <taxon>Dacrymycetales</taxon>
        <taxon>Dacrymycetaceae</taxon>
        <taxon>Calocera</taxon>
    </lineage>
</organism>
<dbReference type="Proteomes" id="UP000076842">
    <property type="component" value="Unassembled WGS sequence"/>
</dbReference>
<dbReference type="GO" id="GO:0000448">
    <property type="term" value="P:cleavage in ITS2 between 5.8S rRNA and LSU-rRNA of tricistronic rRNA transcript (SSU-rRNA, 5.8S rRNA, LSU-rRNA)"/>
    <property type="evidence" value="ECO:0007669"/>
    <property type="project" value="TreeGrafter"/>
</dbReference>
<dbReference type="GO" id="GO:0005634">
    <property type="term" value="C:nucleus"/>
    <property type="evidence" value="ECO:0007669"/>
    <property type="project" value="TreeGrafter"/>
</dbReference>
<comment type="similarity">
    <text evidence="1">Belongs to the Clp1 family. NOL9/GRC3 subfamily.</text>
</comment>
<sequence length="592" mass="63704">MPSSSTLVPLSAPDKAHFGLPDLPATLLALQAEETIAFLGTCRLLVCRGGVDLLGTTLTASRSNYPVFAPRSHAIPIITALPASPSSSLKVLALPEHFEQTCAQADAVVILQELRSGVEGLGLVVPPFEGIFSPSSSTSEDWGLAGFQPLTSDTYALQPYTLPGSWARAVDGFVPQERDPLEEKLKGRVALVRGMKNSGKSTFARGLANQLTTRYQRVAFLECDVGQSEFTPPGLVALHILTCPHFGPSFTHLLQPYKAHYVGSSSPRADPSHYLAAIDALLQTFRLDVQFIPAYADSDSPAQADQADTRIADVVPLVINSMGWTKGLGARLMQQVEDLASPTHIFEFSSLDGSTNPLDTFQPSSAWASRERQVIPLEPVPPSPRLAQYSAPLLRALGVMSYLHSAGEGTVKWTTALPLCAMLPWAVDPKLAFDQVVLVGPGAEDVVPSEVGTVLNGALVAFVALDEPAEHRPAAHAGHTLPYEQRRAPPSPFSSTCLGLGVVRSFHPTTGLMHVLTPLGPSQLSRARVLVKGELELPIYGFLDHRQTEEERAKGLGGVEWGKVPYLEWGGSRGVGGERARVRRNLMRRSHL</sequence>